<dbReference type="Proteomes" id="UP000309997">
    <property type="component" value="Unassembled WGS sequence"/>
</dbReference>
<protein>
    <submittedName>
        <fullName evidence="1">Uncharacterized protein</fullName>
    </submittedName>
</protein>
<proteinExistence type="predicted"/>
<reference evidence="1 2" key="1">
    <citation type="journal article" date="2024" name="Plant Biotechnol. J.">
        <title>Genome and CRISPR/Cas9 system of a widespread forest tree (Populus alba) in the world.</title>
        <authorList>
            <person name="Liu Y.J."/>
            <person name="Jiang P.F."/>
            <person name="Han X.M."/>
            <person name="Li X.Y."/>
            <person name="Wang H.M."/>
            <person name="Wang Y.J."/>
            <person name="Wang X.X."/>
            <person name="Zeng Q.Y."/>
        </authorList>
    </citation>
    <scope>NUCLEOTIDE SEQUENCE [LARGE SCALE GENOMIC DNA]</scope>
    <source>
        <strain evidence="2">cv. PAL-ZL1</strain>
    </source>
</reference>
<organism evidence="1 2">
    <name type="scientific">Populus alba</name>
    <name type="common">White poplar</name>
    <dbReference type="NCBI Taxonomy" id="43335"/>
    <lineage>
        <taxon>Eukaryota</taxon>
        <taxon>Viridiplantae</taxon>
        <taxon>Streptophyta</taxon>
        <taxon>Embryophyta</taxon>
        <taxon>Tracheophyta</taxon>
        <taxon>Spermatophyta</taxon>
        <taxon>Magnoliopsida</taxon>
        <taxon>eudicotyledons</taxon>
        <taxon>Gunneridae</taxon>
        <taxon>Pentapetalae</taxon>
        <taxon>rosids</taxon>
        <taxon>fabids</taxon>
        <taxon>Malpighiales</taxon>
        <taxon>Salicaceae</taxon>
        <taxon>Saliceae</taxon>
        <taxon>Populus</taxon>
    </lineage>
</organism>
<accession>A0ACC4C6H6</accession>
<sequence>MHFLITRGLTNVKVISFPKLLLSSNIHNHQSHGNAIQKPFLCSYVSAWGKHSVLLLSAFEAFNFSPVKDVSAKSAFWLTLQLSVAVLQSKPIIVMESVFGI</sequence>
<gene>
    <name evidence="1" type="ORF">D5086_013430</name>
</gene>
<dbReference type="EMBL" id="RCHU02000006">
    <property type="protein sequence ID" value="KAL3586563.1"/>
    <property type="molecule type" value="Genomic_DNA"/>
</dbReference>
<comment type="caution">
    <text evidence="1">The sequence shown here is derived from an EMBL/GenBank/DDBJ whole genome shotgun (WGS) entry which is preliminary data.</text>
</comment>
<keyword evidence="2" id="KW-1185">Reference proteome</keyword>
<name>A0ACC4C6H6_POPAL</name>
<evidence type="ECO:0000313" key="1">
    <source>
        <dbReference type="EMBL" id="KAL3586563.1"/>
    </source>
</evidence>
<evidence type="ECO:0000313" key="2">
    <source>
        <dbReference type="Proteomes" id="UP000309997"/>
    </source>
</evidence>